<evidence type="ECO:0000256" key="1">
    <source>
        <dbReference type="ARBA" id="ARBA00023015"/>
    </source>
</evidence>
<dbReference type="GO" id="GO:0003677">
    <property type="term" value="F:DNA binding"/>
    <property type="evidence" value="ECO:0007669"/>
    <property type="project" value="UniProtKB-KW"/>
</dbReference>
<dbReference type="InterPro" id="IPR007630">
    <property type="entry name" value="RNA_pol_sigma70_r4"/>
</dbReference>
<dbReference type="SUPFAM" id="SSF88946">
    <property type="entry name" value="Sigma2 domain of RNA polymerase sigma factors"/>
    <property type="match status" value="1"/>
</dbReference>
<name>A0A1X7ANL7_9GAMM</name>
<dbReference type="SUPFAM" id="SSF88659">
    <property type="entry name" value="Sigma3 and sigma4 domains of RNA polymerase sigma factors"/>
    <property type="match status" value="1"/>
</dbReference>
<dbReference type="PANTHER" id="PTHR30385">
    <property type="entry name" value="SIGMA FACTOR F FLAGELLAR"/>
    <property type="match status" value="1"/>
</dbReference>
<proteinExistence type="predicted"/>
<dbReference type="Pfam" id="PF04545">
    <property type="entry name" value="Sigma70_r4"/>
    <property type="match status" value="1"/>
</dbReference>
<gene>
    <name evidence="6" type="primary">fliA_4</name>
    <name evidence="6" type="ORF">EHSB41UT_03685</name>
</gene>
<dbReference type="InterPro" id="IPR013325">
    <property type="entry name" value="RNA_pol_sigma_r2"/>
</dbReference>
<keyword evidence="3" id="KW-0238">DNA-binding</keyword>
<keyword evidence="7" id="KW-1185">Reference proteome</keyword>
<dbReference type="Proteomes" id="UP000196573">
    <property type="component" value="Unassembled WGS sequence"/>
</dbReference>
<feature type="domain" description="RNA polymerase sigma-70" evidence="5">
    <location>
        <begin position="204"/>
        <end position="230"/>
    </location>
</feature>
<dbReference type="InterPro" id="IPR014284">
    <property type="entry name" value="RNA_pol_sigma-70_dom"/>
</dbReference>
<dbReference type="InterPro" id="IPR000943">
    <property type="entry name" value="RNA_pol_sigma70"/>
</dbReference>
<dbReference type="GO" id="GO:0006352">
    <property type="term" value="P:DNA-templated transcription initiation"/>
    <property type="evidence" value="ECO:0007669"/>
    <property type="project" value="InterPro"/>
</dbReference>
<evidence type="ECO:0000256" key="4">
    <source>
        <dbReference type="ARBA" id="ARBA00023163"/>
    </source>
</evidence>
<protein>
    <submittedName>
        <fullName evidence="6">RNA polymerase sigma factor FliA</fullName>
    </submittedName>
</protein>
<sequence>MVQTEADGKAAMDDFSVWQAYWQQPTREKKNRLLARYNEFANTIALKAWRKAGLPEADREDCQQMATEALLQAIDHYQPGYQARFETYAGKRIYGAVIDGISHYSEQASYYHYQQELKRERRRAVVKEAGNIDRLDDLIAITLELSLVHLLEHEHQRLNYTPAEIGPYSELESARLHDELHGFIGHLTAAEQTVVLHHYQQEKSFADIAREQGISRARVSQLHSSALKKMRVASLPALEESYSL</sequence>
<keyword evidence="4" id="KW-0804">Transcription</keyword>
<dbReference type="PRINTS" id="PR00046">
    <property type="entry name" value="SIGMA70FCT"/>
</dbReference>
<dbReference type="Gene3D" id="1.20.140.160">
    <property type="match status" value="1"/>
</dbReference>
<dbReference type="InterPro" id="IPR013324">
    <property type="entry name" value="RNA_pol_sigma_r3/r4-like"/>
</dbReference>
<dbReference type="AlphaFoldDB" id="A0A1X7ANL7"/>
<accession>A0A1X7ANL7</accession>
<dbReference type="OrthoDB" id="9799825at2"/>
<dbReference type="NCBIfam" id="TIGR02937">
    <property type="entry name" value="sigma70-ECF"/>
    <property type="match status" value="1"/>
</dbReference>
<dbReference type="PROSITE" id="PS00716">
    <property type="entry name" value="SIGMA70_2"/>
    <property type="match status" value="1"/>
</dbReference>
<dbReference type="Gene3D" id="1.10.1740.10">
    <property type="match status" value="1"/>
</dbReference>
<keyword evidence="1" id="KW-0805">Transcription regulation</keyword>
<evidence type="ECO:0000313" key="7">
    <source>
        <dbReference type="Proteomes" id="UP000196573"/>
    </source>
</evidence>
<evidence type="ECO:0000313" key="6">
    <source>
        <dbReference type="EMBL" id="SMA49894.1"/>
    </source>
</evidence>
<keyword evidence="2" id="KW-0731">Sigma factor</keyword>
<dbReference type="GO" id="GO:0016987">
    <property type="term" value="F:sigma factor activity"/>
    <property type="evidence" value="ECO:0007669"/>
    <property type="project" value="UniProtKB-KW"/>
</dbReference>
<evidence type="ECO:0000256" key="2">
    <source>
        <dbReference type="ARBA" id="ARBA00023082"/>
    </source>
</evidence>
<evidence type="ECO:0000259" key="5">
    <source>
        <dbReference type="PROSITE" id="PS00716"/>
    </source>
</evidence>
<organism evidence="6 7">
    <name type="scientific">Parendozoicomonas haliclonae</name>
    <dbReference type="NCBI Taxonomy" id="1960125"/>
    <lineage>
        <taxon>Bacteria</taxon>
        <taxon>Pseudomonadati</taxon>
        <taxon>Pseudomonadota</taxon>
        <taxon>Gammaproteobacteria</taxon>
        <taxon>Oceanospirillales</taxon>
        <taxon>Endozoicomonadaceae</taxon>
        <taxon>Parendozoicomonas</taxon>
    </lineage>
</organism>
<evidence type="ECO:0000256" key="3">
    <source>
        <dbReference type="ARBA" id="ARBA00023125"/>
    </source>
</evidence>
<reference evidence="6 7" key="1">
    <citation type="submission" date="2017-03" db="EMBL/GenBank/DDBJ databases">
        <authorList>
            <person name="Afonso C.L."/>
            <person name="Miller P.J."/>
            <person name="Scott M.A."/>
            <person name="Spackman E."/>
            <person name="Goraichik I."/>
            <person name="Dimitrov K.M."/>
            <person name="Suarez D.L."/>
            <person name="Swayne D.E."/>
        </authorList>
    </citation>
    <scope>NUCLEOTIDE SEQUENCE [LARGE SCALE GENOMIC DNA]</scope>
    <source>
        <strain evidence="6">SB41UT1</strain>
    </source>
</reference>
<dbReference type="CDD" id="cd06171">
    <property type="entry name" value="Sigma70_r4"/>
    <property type="match status" value="1"/>
</dbReference>
<dbReference type="RefSeq" id="WP_087112340.1">
    <property type="nucleotide sequence ID" value="NZ_CBCSCN010000011.1"/>
</dbReference>
<dbReference type="EMBL" id="FWPT01000009">
    <property type="protein sequence ID" value="SMA49894.1"/>
    <property type="molecule type" value="Genomic_DNA"/>
</dbReference>